<evidence type="ECO:0000313" key="1">
    <source>
        <dbReference type="EMBL" id="GFA76739.1"/>
    </source>
</evidence>
<reference evidence="1" key="1">
    <citation type="journal article" date="2019" name="Sci. Rep.">
        <title>Draft genome of Tanacetum cinerariifolium, the natural source of mosquito coil.</title>
        <authorList>
            <person name="Yamashiro T."/>
            <person name="Shiraishi A."/>
            <person name="Satake H."/>
            <person name="Nakayama K."/>
        </authorList>
    </citation>
    <scope>NUCLEOTIDE SEQUENCE</scope>
</reference>
<name>A0A699K908_TANCI</name>
<dbReference type="AlphaFoldDB" id="A0A699K908"/>
<proteinExistence type="predicted"/>
<protein>
    <submittedName>
        <fullName evidence="1">Protein indeterminate-domain 2-like isoform X2</fullName>
    </submittedName>
</protein>
<feature type="non-terminal residue" evidence="1">
    <location>
        <position position="1"/>
    </location>
</feature>
<organism evidence="1">
    <name type="scientific">Tanacetum cinerariifolium</name>
    <name type="common">Dalmatian daisy</name>
    <name type="synonym">Chrysanthemum cinerariifolium</name>
    <dbReference type="NCBI Taxonomy" id="118510"/>
    <lineage>
        <taxon>Eukaryota</taxon>
        <taxon>Viridiplantae</taxon>
        <taxon>Streptophyta</taxon>
        <taxon>Embryophyta</taxon>
        <taxon>Tracheophyta</taxon>
        <taxon>Spermatophyta</taxon>
        <taxon>Magnoliopsida</taxon>
        <taxon>eudicotyledons</taxon>
        <taxon>Gunneridae</taxon>
        <taxon>Pentapetalae</taxon>
        <taxon>asterids</taxon>
        <taxon>campanulids</taxon>
        <taxon>Asterales</taxon>
        <taxon>Asteraceae</taxon>
        <taxon>Asteroideae</taxon>
        <taxon>Anthemideae</taxon>
        <taxon>Anthemidinae</taxon>
        <taxon>Tanacetum</taxon>
    </lineage>
</organism>
<gene>
    <name evidence="1" type="ORF">Tci_648711</name>
</gene>
<sequence>NDNSSIGLMGPPPTTTLDFLGLGTGGSSGRYSAFLSSIGGTSHNLAAAGAARVPFSFQNKDWDDSGDTKPPI</sequence>
<dbReference type="EMBL" id="BKCJ010484022">
    <property type="protein sequence ID" value="GFA76739.1"/>
    <property type="molecule type" value="Genomic_DNA"/>
</dbReference>
<comment type="caution">
    <text evidence="1">The sequence shown here is derived from an EMBL/GenBank/DDBJ whole genome shotgun (WGS) entry which is preliminary data.</text>
</comment>
<accession>A0A699K908</accession>